<accession>A0A2H2Z947</accession>
<gene>
    <name evidence="1" type="ORF">A9Z42_0049730</name>
</gene>
<organism evidence="1 2">
    <name type="scientific">Trichoderma parareesei</name>
    <name type="common">Filamentous fungus</name>
    <dbReference type="NCBI Taxonomy" id="858221"/>
    <lineage>
        <taxon>Eukaryota</taxon>
        <taxon>Fungi</taxon>
        <taxon>Dikarya</taxon>
        <taxon>Ascomycota</taxon>
        <taxon>Pezizomycotina</taxon>
        <taxon>Sordariomycetes</taxon>
        <taxon>Hypocreomycetidae</taxon>
        <taxon>Hypocreales</taxon>
        <taxon>Hypocreaceae</taxon>
        <taxon>Trichoderma</taxon>
    </lineage>
</organism>
<evidence type="ECO:0000313" key="2">
    <source>
        <dbReference type="Proteomes" id="UP000219286"/>
    </source>
</evidence>
<proteinExistence type="predicted"/>
<protein>
    <submittedName>
        <fullName evidence="1">Uncharacterized protein</fullName>
    </submittedName>
</protein>
<dbReference type="Proteomes" id="UP000219286">
    <property type="component" value="Unassembled WGS sequence"/>
</dbReference>
<sequence>MPRMPRLPIPGPGQKRILDFSAKSIEPAYLRDLSRNQKKMLRYTCIRVQQQPMAATFNANDGDDEDDGQYELMASRFLIPPFNKKLKRKKEKKTSTQIYAGQSV</sequence>
<comment type="caution">
    <text evidence="1">The sequence shown here is derived from an EMBL/GenBank/DDBJ whole genome shotgun (WGS) entry which is preliminary data.</text>
</comment>
<reference evidence="1 2" key="1">
    <citation type="journal article" date="2015" name="Genome Announc.">
        <title>Genome sequence and annotation of Trichoderma parareesei, the ancestor of the cellulase producer Trichoderma reesei.</title>
        <authorList>
            <person name="Yang D."/>
            <person name="Pomraning K."/>
            <person name="Kopchinskiy A."/>
            <person name="Karimi Aghcheh R."/>
            <person name="Atanasova L."/>
            <person name="Chenthamara K."/>
            <person name="Baker S.E."/>
            <person name="Zhang R."/>
            <person name="Shen Q."/>
            <person name="Freitag M."/>
            <person name="Kubicek C.P."/>
            <person name="Druzhinina I.S."/>
        </authorList>
    </citation>
    <scope>NUCLEOTIDE SEQUENCE [LARGE SCALE GENOMIC DNA]</scope>
    <source>
        <strain evidence="1 2">CBS 125925</strain>
    </source>
</reference>
<keyword evidence="2" id="KW-1185">Reference proteome</keyword>
<name>A0A2H2Z947_TRIPA</name>
<dbReference type="AlphaFoldDB" id="A0A2H2Z947"/>
<evidence type="ECO:0000313" key="1">
    <source>
        <dbReference type="EMBL" id="OTA04377.1"/>
    </source>
</evidence>
<dbReference type="EMBL" id="LFMI01000508">
    <property type="protein sequence ID" value="OTA04377.1"/>
    <property type="molecule type" value="Genomic_DNA"/>
</dbReference>